<dbReference type="EMBL" id="KY710734">
    <property type="protein sequence ID" value="AXZ00058.1"/>
    <property type="molecule type" value="Genomic_DNA"/>
</dbReference>
<evidence type="ECO:0000313" key="1">
    <source>
        <dbReference type="EMBL" id="AXZ00058.1"/>
    </source>
</evidence>
<dbReference type="GO" id="GO:0016788">
    <property type="term" value="F:hydrolase activity, acting on ester bonds"/>
    <property type="evidence" value="ECO:0007669"/>
    <property type="project" value="UniProtKB-ARBA"/>
</dbReference>
<reference evidence="1" key="1">
    <citation type="journal article" date="2017" name="PLoS ONE">
        <title>Genetic diversity of the O antigens of Proteus species and the development of a suspension array for molecular serotyping.</title>
        <authorList>
            <person name="Yu X."/>
            <person name="Torzewska A."/>
            <person name="Zhang X."/>
            <person name="Yin Z."/>
            <person name="Drzewiecka D."/>
            <person name="Cao H."/>
            <person name="Liu B."/>
            <person name="Knirel Y.A."/>
            <person name="Rozalski A."/>
            <person name="Wang L."/>
        </authorList>
    </citation>
    <scope>NUCLEOTIDE SEQUENCE</scope>
    <source>
        <strain evidence="1">G2671</strain>
    </source>
</reference>
<name>A0A385JP27_9GAMM</name>
<sequence>MLIKKIKNISLINISKLIFTIRSIYFRIKNNKKKKIFVFTDSRGYEVTNPWNKKNPFSSYIGNLIKNYNVEYHICEESSTTIIDFLYSYKTQIKKGKKYDIVIAQVGLVDFSPRPKNMLKKIIDKKNNKIKNINLDINYFYNRLNDNIFDEIYYNEELSNLYSINYFESNIIPLLLSINNFIYIGCNPILHNWKGNYWKNRPKDINIILDYSKLLENCLPSQNVISLLNWNEKEIMKRTVDNIHLNKYGYIYLDDILKEKINEVSQCN</sequence>
<protein>
    <submittedName>
        <fullName evidence="1">Gt1</fullName>
    </submittedName>
</protein>
<proteinExistence type="predicted"/>
<dbReference type="InterPro" id="IPR036514">
    <property type="entry name" value="SGNH_hydro_sf"/>
</dbReference>
<accession>A0A385JP27</accession>
<organism evidence="1">
    <name type="scientific">Proteus penneri</name>
    <dbReference type="NCBI Taxonomy" id="102862"/>
    <lineage>
        <taxon>Bacteria</taxon>
        <taxon>Pseudomonadati</taxon>
        <taxon>Pseudomonadota</taxon>
        <taxon>Gammaproteobacteria</taxon>
        <taxon>Enterobacterales</taxon>
        <taxon>Morganellaceae</taxon>
        <taxon>Proteus</taxon>
    </lineage>
</organism>
<dbReference type="SUPFAM" id="SSF52266">
    <property type="entry name" value="SGNH hydrolase"/>
    <property type="match status" value="1"/>
</dbReference>
<dbReference type="Gene3D" id="3.40.50.1110">
    <property type="entry name" value="SGNH hydrolase"/>
    <property type="match status" value="1"/>
</dbReference>
<dbReference type="AlphaFoldDB" id="A0A385JP27"/>